<evidence type="ECO:0000259" key="9">
    <source>
        <dbReference type="PROSITE" id="PS51294"/>
    </source>
</evidence>
<dbReference type="Gene3D" id="1.20.1250.40">
    <property type="match status" value="1"/>
</dbReference>
<name>A0AAV8XBG1_9CUCU</name>
<evidence type="ECO:0008006" key="12">
    <source>
        <dbReference type="Google" id="ProtNLM"/>
    </source>
</evidence>
<dbReference type="Proteomes" id="UP001162162">
    <property type="component" value="Unassembled WGS sequence"/>
</dbReference>
<evidence type="ECO:0000259" key="8">
    <source>
        <dbReference type="PROSITE" id="PS51293"/>
    </source>
</evidence>
<dbReference type="PROSITE" id="PS51294">
    <property type="entry name" value="HTH_MYB"/>
    <property type="match status" value="1"/>
</dbReference>
<dbReference type="Pfam" id="PF03874">
    <property type="entry name" value="RNA_pol_Rpb4"/>
    <property type="match status" value="1"/>
</dbReference>
<dbReference type="InterPro" id="IPR000433">
    <property type="entry name" value="Znf_ZZ"/>
</dbReference>
<dbReference type="InterPro" id="IPR017930">
    <property type="entry name" value="Myb_dom"/>
</dbReference>
<dbReference type="SMART" id="SM00717">
    <property type="entry name" value="SANT"/>
    <property type="match status" value="1"/>
</dbReference>
<keyword evidence="11" id="KW-1185">Reference proteome</keyword>
<dbReference type="GO" id="GO:0140672">
    <property type="term" value="C:ATAC complex"/>
    <property type="evidence" value="ECO:0007669"/>
    <property type="project" value="UniProtKB-ARBA"/>
</dbReference>
<dbReference type="CDD" id="cd00167">
    <property type="entry name" value="SANT"/>
    <property type="match status" value="1"/>
</dbReference>
<keyword evidence="5" id="KW-0539">Nucleus</keyword>
<dbReference type="InterPro" id="IPR010997">
    <property type="entry name" value="HRDC-like_sf"/>
</dbReference>
<keyword evidence="3" id="KW-0863">Zinc-finger</keyword>
<dbReference type="PROSITE" id="PS51293">
    <property type="entry name" value="SANT"/>
    <property type="match status" value="1"/>
</dbReference>
<evidence type="ECO:0000313" key="11">
    <source>
        <dbReference type="Proteomes" id="UP001162162"/>
    </source>
</evidence>
<dbReference type="PANTHER" id="PTHR12374:SF20">
    <property type="entry name" value="TRANSCRIPTIONAL ADAPTER 2-ALPHA"/>
    <property type="match status" value="1"/>
</dbReference>
<comment type="caution">
    <text evidence="10">The sequence shown here is derived from an EMBL/GenBank/DDBJ whole genome shotgun (WGS) entry which is preliminary data.</text>
</comment>
<dbReference type="InterPro" id="IPR055141">
    <property type="entry name" value="TADA2A_B-like_dom"/>
</dbReference>
<feature type="domain" description="SWIRM" evidence="7">
    <location>
        <begin position="378"/>
        <end position="473"/>
    </location>
</feature>
<feature type="domain" description="HTH myb-type" evidence="9">
    <location>
        <begin position="106"/>
        <end position="142"/>
    </location>
</feature>
<evidence type="ECO:0000259" key="6">
    <source>
        <dbReference type="PROSITE" id="PS50090"/>
    </source>
</evidence>
<evidence type="ECO:0000256" key="5">
    <source>
        <dbReference type="ARBA" id="ARBA00023242"/>
    </source>
</evidence>
<feature type="domain" description="Myb-like" evidence="6">
    <location>
        <begin position="104"/>
        <end position="147"/>
    </location>
</feature>
<dbReference type="GO" id="GO:0008270">
    <property type="term" value="F:zinc ion binding"/>
    <property type="evidence" value="ECO:0007669"/>
    <property type="project" value="UniProtKB-KW"/>
</dbReference>
<keyword evidence="2" id="KW-0479">Metal-binding</keyword>
<dbReference type="GO" id="GO:0005634">
    <property type="term" value="C:nucleus"/>
    <property type="evidence" value="ECO:0007669"/>
    <property type="project" value="UniProtKB-SubCell"/>
</dbReference>
<dbReference type="GO" id="GO:0006357">
    <property type="term" value="P:regulation of transcription by RNA polymerase II"/>
    <property type="evidence" value="ECO:0007669"/>
    <property type="project" value="TreeGrafter"/>
</dbReference>
<dbReference type="GO" id="GO:0000166">
    <property type="term" value="F:nucleotide binding"/>
    <property type="evidence" value="ECO:0007669"/>
    <property type="project" value="InterPro"/>
</dbReference>
<dbReference type="PROSITE" id="PS50934">
    <property type="entry name" value="SWIRM"/>
    <property type="match status" value="1"/>
</dbReference>
<dbReference type="InterPro" id="IPR007526">
    <property type="entry name" value="SWIRM"/>
</dbReference>
<dbReference type="InterPro" id="IPR038324">
    <property type="entry name" value="Rpb4/RPC9_sf"/>
</dbReference>
<dbReference type="Gene3D" id="1.10.10.60">
    <property type="entry name" value="Homeodomain-like"/>
    <property type="match status" value="1"/>
</dbReference>
<dbReference type="FunFam" id="1.10.10.10:FF:000087">
    <property type="entry name" value="Transcriptional adapter 2"/>
    <property type="match status" value="1"/>
</dbReference>
<evidence type="ECO:0000256" key="2">
    <source>
        <dbReference type="ARBA" id="ARBA00022723"/>
    </source>
</evidence>
<evidence type="ECO:0000256" key="1">
    <source>
        <dbReference type="ARBA" id="ARBA00004123"/>
    </source>
</evidence>
<sequence length="607" mass="70677">MANTNTDLTEEDAADLMFPKEDDLSASTMLSSFYSGNPCVENIETTTNYCANCFSELVSPYILCEKCNINICCMCFSTGAEFLKHKSDHDYRVLTTKFVLFENSDWTAEEELTLLDAISNYGNWNLVAQEFPNRSVNEVKEHYDYFYLERNGSTSLPEIKKTDAALFPPIVVPYRFQLVDSDDPPRYSPNTVGYQYLAGYNPVRSDFENEYDKNAEDVLSNMEVVDVDDPHYELLTQCQCSLIESYNRRLRERLHWKTVISQHGLLLLRKTISWLHRYDLTITRPVYEKLIRFMQLCDPTKFELLMEGLHRAGELKIHISRLIELRKKGITTLAEGRMYLKLKQIHEENKKSLKTLRSNTQYNYLRHSKNTNLLFSKTSRRSTFAPIEIIGMPGYERLTEKERDLCSNVRLVPVTYLELKDVLVSEYKKMGNITLQTARRLLKIDTLLISEVHMLLEHRKAQNESAEDEQEFSDVFMKTLTYTDRFRKFKNKETISAVRNLLMQKKLHKFELAAIANLCPETTEEAKSLIPSLEGRFEDEELQAVLDDIQTKRSIQRATFKGLNKYGTCFVSQSSRHAPRWPSHGHLEYGIPIRGRLEDGRYPRLLF</sequence>
<gene>
    <name evidence="10" type="ORF">NQ318_019744</name>
</gene>
<dbReference type="GO" id="GO:0006352">
    <property type="term" value="P:DNA-templated transcription initiation"/>
    <property type="evidence" value="ECO:0007669"/>
    <property type="project" value="InterPro"/>
</dbReference>
<dbReference type="Pfam" id="PF22941">
    <property type="entry name" value="TADA2A-like_3rd"/>
    <property type="match status" value="1"/>
</dbReference>
<dbReference type="GO" id="GO:0003682">
    <property type="term" value="F:chromatin binding"/>
    <property type="evidence" value="ECO:0007669"/>
    <property type="project" value="TreeGrafter"/>
</dbReference>
<dbReference type="Pfam" id="PF25299">
    <property type="entry name" value="ZZ_ADA2"/>
    <property type="match status" value="1"/>
</dbReference>
<dbReference type="PROSITE" id="PS50090">
    <property type="entry name" value="MYB_LIKE"/>
    <property type="match status" value="1"/>
</dbReference>
<accession>A0AAV8XBG1</accession>
<dbReference type="Pfam" id="PF00249">
    <property type="entry name" value="Myb_DNA-binding"/>
    <property type="match status" value="1"/>
</dbReference>
<dbReference type="InterPro" id="IPR006590">
    <property type="entry name" value="RNA_pol_Rpb4/RPC9_core"/>
</dbReference>
<comment type="subcellular location">
    <subcellularLocation>
        <location evidence="1">Nucleus</location>
    </subcellularLocation>
</comment>
<dbReference type="GO" id="GO:0003713">
    <property type="term" value="F:transcription coactivator activity"/>
    <property type="evidence" value="ECO:0007669"/>
    <property type="project" value="TreeGrafter"/>
</dbReference>
<dbReference type="GO" id="GO:0006338">
    <property type="term" value="P:chromatin remodeling"/>
    <property type="evidence" value="ECO:0007669"/>
    <property type="project" value="TreeGrafter"/>
</dbReference>
<evidence type="ECO:0000256" key="3">
    <source>
        <dbReference type="ARBA" id="ARBA00022771"/>
    </source>
</evidence>
<dbReference type="GO" id="GO:0030880">
    <property type="term" value="C:RNA polymerase complex"/>
    <property type="evidence" value="ECO:0007669"/>
    <property type="project" value="InterPro"/>
</dbReference>
<reference evidence="10" key="1">
    <citation type="journal article" date="2023" name="Insect Mol. Biol.">
        <title>Genome sequencing provides insights into the evolution of gene families encoding plant cell wall-degrading enzymes in longhorned beetles.</title>
        <authorList>
            <person name="Shin N.R."/>
            <person name="Okamura Y."/>
            <person name="Kirsch R."/>
            <person name="Pauchet Y."/>
        </authorList>
    </citation>
    <scope>NUCLEOTIDE SEQUENCE</scope>
    <source>
        <strain evidence="10">AMC_N1</strain>
    </source>
</reference>
<keyword evidence="4" id="KW-0862">Zinc</keyword>
<evidence type="ECO:0000313" key="10">
    <source>
        <dbReference type="EMBL" id="KAJ8936258.1"/>
    </source>
</evidence>
<dbReference type="InterPro" id="IPR005574">
    <property type="entry name" value="Rpb4/RPC9"/>
</dbReference>
<dbReference type="EMBL" id="JAPWTK010000764">
    <property type="protein sequence ID" value="KAJ8936258.1"/>
    <property type="molecule type" value="Genomic_DNA"/>
</dbReference>
<protein>
    <recommendedName>
        <fullName evidence="12">Transcriptional adapter 2-alpha</fullName>
    </recommendedName>
</protein>
<evidence type="ECO:0000256" key="4">
    <source>
        <dbReference type="ARBA" id="ARBA00022833"/>
    </source>
</evidence>
<feature type="domain" description="SANT" evidence="8">
    <location>
        <begin position="102"/>
        <end position="151"/>
    </location>
</feature>
<dbReference type="InterPro" id="IPR009057">
    <property type="entry name" value="Homeodomain-like_sf"/>
</dbReference>
<dbReference type="AlphaFoldDB" id="A0AAV8XBG1"/>
<dbReference type="InterPro" id="IPR001005">
    <property type="entry name" value="SANT/Myb"/>
</dbReference>
<dbReference type="SMART" id="SM00657">
    <property type="entry name" value="RPOL4c"/>
    <property type="match status" value="1"/>
</dbReference>
<dbReference type="SUPFAM" id="SSF47819">
    <property type="entry name" value="HRDC-like"/>
    <property type="match status" value="1"/>
</dbReference>
<dbReference type="InterPro" id="IPR017884">
    <property type="entry name" value="SANT_dom"/>
</dbReference>
<evidence type="ECO:0000259" key="7">
    <source>
        <dbReference type="PROSITE" id="PS50934"/>
    </source>
</evidence>
<dbReference type="SUPFAM" id="SSF46689">
    <property type="entry name" value="Homeodomain-like"/>
    <property type="match status" value="2"/>
</dbReference>
<organism evidence="10 11">
    <name type="scientific">Aromia moschata</name>
    <dbReference type="NCBI Taxonomy" id="1265417"/>
    <lineage>
        <taxon>Eukaryota</taxon>
        <taxon>Metazoa</taxon>
        <taxon>Ecdysozoa</taxon>
        <taxon>Arthropoda</taxon>
        <taxon>Hexapoda</taxon>
        <taxon>Insecta</taxon>
        <taxon>Pterygota</taxon>
        <taxon>Neoptera</taxon>
        <taxon>Endopterygota</taxon>
        <taxon>Coleoptera</taxon>
        <taxon>Polyphaga</taxon>
        <taxon>Cucujiformia</taxon>
        <taxon>Chrysomeloidea</taxon>
        <taxon>Cerambycidae</taxon>
        <taxon>Cerambycinae</taxon>
        <taxon>Callichromatini</taxon>
        <taxon>Aromia</taxon>
    </lineage>
</organism>
<proteinExistence type="predicted"/>
<dbReference type="PANTHER" id="PTHR12374">
    <property type="entry name" value="TRANSCRIPTIONAL ADAPTOR 2 ADA2 -RELATED"/>
    <property type="match status" value="1"/>
</dbReference>